<dbReference type="PANTHER" id="PTHR39267">
    <property type="entry name" value="SURVIVAL MOTOR NEURON-LIKE PROTEIN 1"/>
    <property type="match status" value="1"/>
</dbReference>
<dbReference type="InterPro" id="IPR049481">
    <property type="entry name" value="SMN_G2-BD"/>
</dbReference>
<dbReference type="GO" id="GO:0030018">
    <property type="term" value="C:Z disc"/>
    <property type="evidence" value="ECO:0007669"/>
    <property type="project" value="UniProtKB-SubCell"/>
</dbReference>
<dbReference type="SUPFAM" id="SSF63748">
    <property type="entry name" value="Tudor/PWWP/MBT"/>
    <property type="match status" value="1"/>
</dbReference>
<evidence type="ECO:0000256" key="2">
    <source>
        <dbReference type="ARBA" id="ARBA00004408"/>
    </source>
</evidence>
<dbReference type="AlphaFoldDB" id="A0AAJ6YUP0"/>
<dbReference type="InterPro" id="IPR010304">
    <property type="entry name" value="SMN_Tudor"/>
</dbReference>
<protein>
    <submittedName>
        <fullName evidence="10">Survival motor neuron protein</fullName>
    </submittedName>
</protein>
<dbReference type="InterPro" id="IPR047313">
    <property type="entry name" value="SMN_C"/>
</dbReference>
<evidence type="ECO:0000256" key="7">
    <source>
        <dbReference type="ARBA" id="ARBA00034695"/>
    </source>
</evidence>
<gene>
    <name evidence="10" type="primary">LOC105367623</name>
</gene>
<sequence>MTEEDNILFVRGNDDSESADVWDDSALIKAYDKAINLAKEEVSKRMGLETKSADIKSKKFQSHKYYNHSEQHKKKWVVGSPCQAVYSEDGEFYEAVIIKVFENSGMCTVKFIGYNNKEKVELSKLIESEGLQKQIAQQKEAASAGQNVNMMDFNEFQKSNGLSYNPMDFDTNETKTLKNMYMPGSSFSNDISTIPPAPPLPPQFMARLPENDADALSSMLMSWYISGFHTGYYHGLKQNQMNRDQRKK</sequence>
<proteinExistence type="inferred from homology"/>
<dbReference type="SMART" id="SM00333">
    <property type="entry name" value="TUDOR"/>
    <property type="match status" value="1"/>
</dbReference>
<evidence type="ECO:0000256" key="5">
    <source>
        <dbReference type="ARBA" id="ARBA00023187"/>
    </source>
</evidence>
<evidence type="ECO:0000256" key="6">
    <source>
        <dbReference type="ARBA" id="ARBA00023242"/>
    </source>
</evidence>
<comment type="subcellular location">
    <subcellularLocation>
        <location evidence="1">Cytoplasm</location>
        <location evidence="1">Myofibril</location>
        <location evidence="1">Sarcomere</location>
        <location evidence="1">Z line</location>
    </subcellularLocation>
    <subcellularLocation>
        <location evidence="2">Nucleus</location>
        <location evidence="2">Cajal body</location>
    </subcellularLocation>
    <subcellularLocation>
        <location evidence="7">Nucleus</location>
        <location evidence="7">Gem</location>
    </subcellularLocation>
</comment>
<dbReference type="CDD" id="cd21182">
    <property type="entry name" value="Tudor_SMN_SPF30-like"/>
    <property type="match status" value="1"/>
</dbReference>
<accession>A0AAJ6YUP0</accession>
<dbReference type="CDD" id="cd22851">
    <property type="entry name" value="SMN_N"/>
    <property type="match status" value="1"/>
</dbReference>
<dbReference type="GO" id="GO:0008380">
    <property type="term" value="P:RNA splicing"/>
    <property type="evidence" value="ECO:0007669"/>
    <property type="project" value="UniProtKB-KW"/>
</dbReference>
<evidence type="ECO:0000313" key="9">
    <source>
        <dbReference type="Proteomes" id="UP000695007"/>
    </source>
</evidence>
<evidence type="ECO:0000256" key="1">
    <source>
        <dbReference type="ARBA" id="ARBA00004216"/>
    </source>
</evidence>
<dbReference type="Pfam" id="PF06003">
    <property type="entry name" value="SMN_Tudor"/>
    <property type="match status" value="1"/>
</dbReference>
<evidence type="ECO:0000256" key="4">
    <source>
        <dbReference type="ARBA" id="ARBA00022664"/>
    </source>
</evidence>
<dbReference type="GO" id="GO:0006397">
    <property type="term" value="P:mRNA processing"/>
    <property type="evidence" value="ECO:0007669"/>
    <property type="project" value="UniProtKB-KW"/>
</dbReference>
<dbReference type="RefSeq" id="XP_011504693.1">
    <property type="nucleotide sequence ID" value="XM_011506391.1"/>
</dbReference>
<dbReference type="Gene3D" id="2.30.30.140">
    <property type="match status" value="1"/>
</dbReference>
<dbReference type="Proteomes" id="UP000695007">
    <property type="component" value="Unplaced"/>
</dbReference>
<keyword evidence="6" id="KW-0539">Nucleus</keyword>
<evidence type="ECO:0000313" key="10">
    <source>
        <dbReference type="RefSeq" id="XP_011504693.1"/>
    </source>
</evidence>
<dbReference type="GO" id="GO:0097504">
    <property type="term" value="C:Gemini of Cajal bodies"/>
    <property type="evidence" value="ECO:0007669"/>
    <property type="project" value="UniProtKB-SubCell"/>
</dbReference>
<organism evidence="9 10">
    <name type="scientific">Ceratosolen solmsi marchali</name>
    <dbReference type="NCBI Taxonomy" id="326594"/>
    <lineage>
        <taxon>Eukaryota</taxon>
        <taxon>Metazoa</taxon>
        <taxon>Ecdysozoa</taxon>
        <taxon>Arthropoda</taxon>
        <taxon>Hexapoda</taxon>
        <taxon>Insecta</taxon>
        <taxon>Pterygota</taxon>
        <taxon>Neoptera</taxon>
        <taxon>Endopterygota</taxon>
        <taxon>Hymenoptera</taxon>
        <taxon>Apocrita</taxon>
        <taxon>Proctotrupomorpha</taxon>
        <taxon>Chalcidoidea</taxon>
        <taxon>Agaonidae</taxon>
        <taxon>Agaoninae</taxon>
        <taxon>Ceratosolen</taxon>
    </lineage>
</organism>
<keyword evidence="4" id="KW-0507">mRNA processing</keyword>
<name>A0AAJ6YUP0_9HYME</name>
<dbReference type="GeneID" id="105367623"/>
<evidence type="ECO:0000259" key="8">
    <source>
        <dbReference type="PROSITE" id="PS50304"/>
    </source>
</evidence>
<dbReference type="GO" id="GO:0015030">
    <property type="term" value="C:Cajal body"/>
    <property type="evidence" value="ECO:0007669"/>
    <property type="project" value="UniProtKB-SubCell"/>
</dbReference>
<evidence type="ECO:0000256" key="3">
    <source>
        <dbReference type="ARBA" id="ARBA00005371"/>
    </source>
</evidence>
<dbReference type="KEGG" id="csol:105367623"/>
<keyword evidence="5" id="KW-0508">mRNA splicing</keyword>
<dbReference type="InterPro" id="IPR040424">
    <property type="entry name" value="Smn1"/>
</dbReference>
<reference evidence="10" key="1">
    <citation type="submission" date="2025-08" db="UniProtKB">
        <authorList>
            <consortium name="RefSeq"/>
        </authorList>
    </citation>
    <scope>IDENTIFICATION</scope>
</reference>
<dbReference type="CTD" id="39844"/>
<feature type="domain" description="Tudor" evidence="8">
    <location>
        <begin position="75"/>
        <end position="135"/>
    </location>
</feature>
<dbReference type="GO" id="GO:0003723">
    <property type="term" value="F:RNA binding"/>
    <property type="evidence" value="ECO:0007669"/>
    <property type="project" value="InterPro"/>
</dbReference>
<dbReference type="InterPro" id="IPR002999">
    <property type="entry name" value="Tudor"/>
</dbReference>
<dbReference type="PANTHER" id="PTHR39267:SF1">
    <property type="entry name" value="SURVIVAL MOTOR NEURON PROTEIN"/>
    <property type="match status" value="1"/>
</dbReference>
<dbReference type="Pfam" id="PF20636">
    <property type="entry name" value="SMN_G2-BD"/>
    <property type="match status" value="1"/>
</dbReference>
<dbReference type="CDD" id="cd22852">
    <property type="entry name" value="SMN_C"/>
    <property type="match status" value="1"/>
</dbReference>
<dbReference type="Pfam" id="PF20635">
    <property type="entry name" value="SMN_YG-box"/>
    <property type="match status" value="1"/>
</dbReference>
<keyword evidence="9" id="KW-1185">Reference proteome</keyword>
<dbReference type="PROSITE" id="PS50304">
    <property type="entry name" value="TUDOR"/>
    <property type="match status" value="1"/>
</dbReference>
<comment type="similarity">
    <text evidence="3">Belongs to the SMN family.</text>
</comment>